<dbReference type="SMART" id="SM00419">
    <property type="entry name" value="HTH_CRP"/>
    <property type="match status" value="1"/>
</dbReference>
<protein>
    <submittedName>
        <fullName evidence="5">cAMP-binding proteins - catabolite gene activator and regulatory subunit of cAMP-dependent protein kinases</fullName>
    </submittedName>
</protein>
<dbReference type="SUPFAM" id="SSF51206">
    <property type="entry name" value="cAMP-binding domain-like"/>
    <property type="match status" value="1"/>
</dbReference>
<dbReference type="EMBL" id="UOEF01000290">
    <property type="protein sequence ID" value="VAV99697.1"/>
    <property type="molecule type" value="Genomic_DNA"/>
</dbReference>
<evidence type="ECO:0000313" key="5">
    <source>
        <dbReference type="EMBL" id="VAV99697.1"/>
    </source>
</evidence>
<evidence type="ECO:0000259" key="4">
    <source>
        <dbReference type="PROSITE" id="PS51063"/>
    </source>
</evidence>
<evidence type="ECO:0000256" key="1">
    <source>
        <dbReference type="ARBA" id="ARBA00023015"/>
    </source>
</evidence>
<dbReference type="GO" id="GO:0003677">
    <property type="term" value="F:DNA binding"/>
    <property type="evidence" value="ECO:0007669"/>
    <property type="project" value="UniProtKB-KW"/>
</dbReference>
<dbReference type="InterPro" id="IPR036388">
    <property type="entry name" value="WH-like_DNA-bd_sf"/>
</dbReference>
<keyword evidence="3" id="KW-0804">Transcription</keyword>
<keyword evidence="2" id="KW-0238">DNA-binding</keyword>
<dbReference type="CDD" id="cd00038">
    <property type="entry name" value="CAP_ED"/>
    <property type="match status" value="1"/>
</dbReference>
<organism evidence="5">
    <name type="scientific">hydrothermal vent metagenome</name>
    <dbReference type="NCBI Taxonomy" id="652676"/>
    <lineage>
        <taxon>unclassified sequences</taxon>
        <taxon>metagenomes</taxon>
        <taxon>ecological metagenomes</taxon>
    </lineage>
</organism>
<accession>A0A3B0S4C9</accession>
<dbReference type="PANTHER" id="PTHR24567">
    <property type="entry name" value="CRP FAMILY TRANSCRIPTIONAL REGULATORY PROTEIN"/>
    <property type="match status" value="1"/>
</dbReference>
<dbReference type="PANTHER" id="PTHR24567:SF75">
    <property type="entry name" value="FUMARATE AND NITRATE REDUCTION REGULATORY PROTEIN"/>
    <property type="match status" value="1"/>
</dbReference>
<dbReference type="GO" id="GO:0005829">
    <property type="term" value="C:cytosol"/>
    <property type="evidence" value="ECO:0007669"/>
    <property type="project" value="TreeGrafter"/>
</dbReference>
<dbReference type="SMART" id="SM00100">
    <property type="entry name" value="cNMP"/>
    <property type="match status" value="1"/>
</dbReference>
<dbReference type="SUPFAM" id="SSF46785">
    <property type="entry name" value="Winged helix' DNA-binding domain"/>
    <property type="match status" value="1"/>
</dbReference>
<dbReference type="Pfam" id="PF13545">
    <property type="entry name" value="HTH_Crp_2"/>
    <property type="match status" value="1"/>
</dbReference>
<dbReference type="Pfam" id="PF00027">
    <property type="entry name" value="cNMP_binding"/>
    <property type="match status" value="1"/>
</dbReference>
<dbReference type="Gene3D" id="2.60.120.10">
    <property type="entry name" value="Jelly Rolls"/>
    <property type="match status" value="1"/>
</dbReference>
<reference evidence="5" key="1">
    <citation type="submission" date="2018-06" db="EMBL/GenBank/DDBJ databases">
        <authorList>
            <person name="Zhirakovskaya E."/>
        </authorList>
    </citation>
    <scope>NUCLEOTIDE SEQUENCE</scope>
</reference>
<keyword evidence="1" id="KW-0805">Transcription regulation</keyword>
<proteinExistence type="predicted"/>
<evidence type="ECO:0000256" key="3">
    <source>
        <dbReference type="ARBA" id="ARBA00023163"/>
    </source>
</evidence>
<gene>
    <name evidence="5" type="ORF">MNBD_ALPHA04-1424</name>
</gene>
<evidence type="ECO:0000256" key="2">
    <source>
        <dbReference type="ARBA" id="ARBA00023125"/>
    </source>
</evidence>
<dbReference type="PROSITE" id="PS51063">
    <property type="entry name" value="HTH_CRP_2"/>
    <property type="match status" value="1"/>
</dbReference>
<dbReference type="CDD" id="cd00092">
    <property type="entry name" value="HTH_CRP"/>
    <property type="match status" value="1"/>
</dbReference>
<dbReference type="InterPro" id="IPR000595">
    <property type="entry name" value="cNMP-bd_dom"/>
</dbReference>
<dbReference type="InterPro" id="IPR036390">
    <property type="entry name" value="WH_DNA-bd_sf"/>
</dbReference>
<dbReference type="InterPro" id="IPR050397">
    <property type="entry name" value="Env_Response_Regulators"/>
</dbReference>
<sequence length="210" mass="23715">MTILSQIGRKQSLSAGQTLMWEGEKASVVANVIEGVLKLSTSLGDGREQIVGIAYPADFIGRPFGEKAPYTITAITDAHICTFQRIGFEKFAREHPKLEHKILERTLTELDHTRQWLLLLGRKTAQEKLATFLLDISKRLRDECCEEIVPPLDRFDLPFGRQQIADILGLTIETVSRQLTELTKSGLIKLPDQRNVVINDRARLHDLTDL</sequence>
<dbReference type="GO" id="GO:0003700">
    <property type="term" value="F:DNA-binding transcription factor activity"/>
    <property type="evidence" value="ECO:0007669"/>
    <property type="project" value="TreeGrafter"/>
</dbReference>
<dbReference type="InterPro" id="IPR018490">
    <property type="entry name" value="cNMP-bd_dom_sf"/>
</dbReference>
<dbReference type="InterPro" id="IPR014710">
    <property type="entry name" value="RmlC-like_jellyroll"/>
</dbReference>
<name>A0A3B0S4C9_9ZZZZ</name>
<dbReference type="InterPro" id="IPR012318">
    <property type="entry name" value="HTH_CRP"/>
</dbReference>
<feature type="domain" description="HTH crp-type" evidence="4">
    <location>
        <begin position="123"/>
        <end position="202"/>
    </location>
</feature>
<dbReference type="AlphaFoldDB" id="A0A3B0S4C9"/>
<dbReference type="PRINTS" id="PR00034">
    <property type="entry name" value="HTHCRP"/>
</dbReference>
<dbReference type="Gene3D" id="1.10.10.10">
    <property type="entry name" value="Winged helix-like DNA-binding domain superfamily/Winged helix DNA-binding domain"/>
    <property type="match status" value="1"/>
</dbReference>